<accession>A0A5E4X0V1</accession>
<gene>
    <name evidence="2" type="ORF">PCO31010_03618</name>
</gene>
<reference evidence="2 3" key="1">
    <citation type="submission" date="2019-08" db="EMBL/GenBank/DDBJ databases">
        <authorList>
            <person name="Peeters C."/>
        </authorList>
    </citation>
    <scope>NUCLEOTIDE SEQUENCE [LARGE SCALE GENOMIC DNA]</scope>
    <source>
        <strain evidence="2 3">LMG 31010</strain>
    </source>
</reference>
<evidence type="ECO:0000313" key="2">
    <source>
        <dbReference type="EMBL" id="VVE29898.1"/>
    </source>
</evidence>
<sequence length="90" mass="10589">MRLVCLLLLAYVLSLLSFAMIKVMAILLAVAIYGGAYQWSVEDTRFVVIRGSILALFFWVVIQLQYLKVRYRLQKRCRDGDECERIRNER</sequence>
<name>A0A5E4X0V1_9BURK</name>
<dbReference type="EMBL" id="CABPSA010000006">
    <property type="protein sequence ID" value="VVE29898.1"/>
    <property type="molecule type" value="Genomic_DNA"/>
</dbReference>
<evidence type="ECO:0000313" key="3">
    <source>
        <dbReference type="Proteomes" id="UP000343335"/>
    </source>
</evidence>
<dbReference type="AlphaFoldDB" id="A0A5E4X0V1"/>
<proteinExistence type="predicted"/>
<protein>
    <submittedName>
        <fullName evidence="2">Uncharacterized protein</fullName>
    </submittedName>
</protein>
<organism evidence="2 3">
    <name type="scientific">Pandoraea commovens</name>
    <dbReference type="NCBI Taxonomy" id="2508289"/>
    <lineage>
        <taxon>Bacteria</taxon>
        <taxon>Pseudomonadati</taxon>
        <taxon>Pseudomonadota</taxon>
        <taxon>Betaproteobacteria</taxon>
        <taxon>Burkholderiales</taxon>
        <taxon>Burkholderiaceae</taxon>
        <taxon>Pandoraea</taxon>
    </lineage>
</organism>
<keyword evidence="1" id="KW-0472">Membrane</keyword>
<keyword evidence="1" id="KW-0812">Transmembrane</keyword>
<dbReference type="Proteomes" id="UP000343335">
    <property type="component" value="Unassembled WGS sequence"/>
</dbReference>
<evidence type="ECO:0000256" key="1">
    <source>
        <dbReference type="SAM" id="Phobius"/>
    </source>
</evidence>
<keyword evidence="1" id="KW-1133">Transmembrane helix</keyword>
<feature type="transmembrane region" description="Helical" evidence="1">
    <location>
        <begin position="47"/>
        <end position="67"/>
    </location>
</feature>